<evidence type="ECO:0000313" key="1">
    <source>
        <dbReference type="EMBL" id="CAD8169087.1"/>
    </source>
</evidence>
<gene>
    <name evidence="1" type="ORF">PPENT_87.1.T0500154</name>
</gene>
<reference evidence="1" key="1">
    <citation type="submission" date="2021-01" db="EMBL/GenBank/DDBJ databases">
        <authorList>
            <consortium name="Genoscope - CEA"/>
            <person name="William W."/>
        </authorList>
    </citation>
    <scope>NUCLEOTIDE SEQUENCE</scope>
</reference>
<protein>
    <submittedName>
        <fullName evidence="1">Uncharacterized protein</fullName>
    </submittedName>
</protein>
<accession>A0A8S1UXV7</accession>
<comment type="caution">
    <text evidence="1">The sequence shown here is derived from an EMBL/GenBank/DDBJ whole genome shotgun (WGS) entry which is preliminary data.</text>
</comment>
<dbReference type="EMBL" id="CAJJDO010000050">
    <property type="protein sequence ID" value="CAD8169087.1"/>
    <property type="molecule type" value="Genomic_DNA"/>
</dbReference>
<dbReference type="Proteomes" id="UP000689195">
    <property type="component" value="Unassembled WGS sequence"/>
</dbReference>
<dbReference type="OrthoDB" id="309724at2759"/>
<keyword evidence="2" id="KW-1185">Reference proteome</keyword>
<evidence type="ECO:0000313" key="2">
    <source>
        <dbReference type="Proteomes" id="UP000689195"/>
    </source>
</evidence>
<dbReference type="AlphaFoldDB" id="A0A8S1UXV7"/>
<name>A0A8S1UXV7_9CILI</name>
<sequence length="420" mass="49545">MNNFLLKLSCKVHQENKIIGICQNSSCLKGALYCIDCLTLDHSDHIQQTTNVSDLENRLEEFILSILIDSRIRGSLNSNFQIQELFKDIKMQTQQLDHQFCESISLNNPNNNIEQNELIVHQEKDKCFSNEEIVDFQQKIQCVKCKNSLEQSEIKNDVESNICKSCLGLKCSKCQQFFNYSLQNIENVLYCKECIKCHECNKYKPREMSGAFFYHEDCLKISQDSILKKEMIAYIKKSFGTKQKKGDQNNSIINFQSEPYPFLNIKDYLGYVIGYNHPLIKSNTKNDPKTFKITQEWADNYLNEDLDQFEKQLYEFYLRQNKKPQDIPENMRMLLLFVLFIFKDFNTIILNLAHQKNYNNLYVEITKIQYPKQEGIGLLEARVEKAQDFFNDRFHKADGSDRQKDQKIQIKKFLPTFKRN</sequence>
<proteinExistence type="predicted"/>
<organism evidence="1 2">
    <name type="scientific">Paramecium pentaurelia</name>
    <dbReference type="NCBI Taxonomy" id="43138"/>
    <lineage>
        <taxon>Eukaryota</taxon>
        <taxon>Sar</taxon>
        <taxon>Alveolata</taxon>
        <taxon>Ciliophora</taxon>
        <taxon>Intramacronucleata</taxon>
        <taxon>Oligohymenophorea</taxon>
        <taxon>Peniculida</taxon>
        <taxon>Parameciidae</taxon>
        <taxon>Paramecium</taxon>
    </lineage>
</organism>